<reference evidence="1" key="1">
    <citation type="journal article" date="2020" name="mSystems">
        <title>Genome- and Community-Level Interaction Insights into Carbon Utilization and Element Cycling Functions of Hydrothermarchaeota in Hydrothermal Sediment.</title>
        <authorList>
            <person name="Zhou Z."/>
            <person name="Liu Y."/>
            <person name="Xu W."/>
            <person name="Pan J."/>
            <person name="Luo Z.H."/>
            <person name="Li M."/>
        </authorList>
    </citation>
    <scope>NUCLEOTIDE SEQUENCE [LARGE SCALE GENOMIC DNA]</scope>
    <source>
        <strain evidence="1">SpSt-456</strain>
    </source>
</reference>
<proteinExistence type="predicted"/>
<dbReference type="InterPro" id="IPR015867">
    <property type="entry name" value="N-reg_PII/ATP_PRibTrfase_C"/>
</dbReference>
<gene>
    <name evidence="1" type="ORF">ENS06_06105</name>
</gene>
<dbReference type="AlphaFoldDB" id="A0A831ZZL8"/>
<dbReference type="InterPro" id="IPR011322">
    <property type="entry name" value="N-reg_PII-like_a/b"/>
</dbReference>
<dbReference type="SUPFAM" id="SSF54913">
    <property type="entry name" value="GlnB-like"/>
    <property type="match status" value="1"/>
</dbReference>
<dbReference type="Gene3D" id="3.30.70.120">
    <property type="match status" value="1"/>
</dbReference>
<name>A0A831ZZL8_9BACT</name>
<sequence>MDLYWIFYDASFDEDVMETLEHCCVTGFTKWDRVLGKGPHAVPKMDNAVWPGYNCAVLVAVSEEESDHLRDSLQTLRAKLGGRGMEIFRMRGERVGDG</sequence>
<dbReference type="NCBIfam" id="NF045581">
    <property type="entry name" value="PG0541_fam"/>
    <property type="match status" value="1"/>
</dbReference>
<protein>
    <submittedName>
        <fullName evidence="1">Transcriptional regulator</fullName>
    </submittedName>
</protein>
<accession>A0A831ZZL8</accession>
<evidence type="ECO:0000313" key="1">
    <source>
        <dbReference type="EMBL" id="HFK96883.1"/>
    </source>
</evidence>
<organism evidence="1">
    <name type="scientific">Desulfacinum infernum</name>
    <dbReference type="NCBI Taxonomy" id="35837"/>
    <lineage>
        <taxon>Bacteria</taxon>
        <taxon>Pseudomonadati</taxon>
        <taxon>Thermodesulfobacteriota</taxon>
        <taxon>Syntrophobacteria</taxon>
        <taxon>Syntrophobacterales</taxon>
        <taxon>Syntrophobacteraceae</taxon>
        <taxon>Desulfacinum</taxon>
    </lineage>
</organism>
<dbReference type="EMBL" id="DSTK01000017">
    <property type="protein sequence ID" value="HFK96883.1"/>
    <property type="molecule type" value="Genomic_DNA"/>
</dbReference>
<comment type="caution">
    <text evidence="1">The sequence shown here is derived from an EMBL/GenBank/DDBJ whole genome shotgun (WGS) entry which is preliminary data.</text>
</comment>